<comment type="subcellular location">
    <subcellularLocation>
        <location evidence="1">Cytoplasm</location>
    </subcellularLocation>
</comment>
<comment type="similarity">
    <text evidence="2">Belongs to the EspG family.</text>
</comment>
<proteinExistence type="inferred from homology"/>
<keyword evidence="4" id="KW-0143">Chaperone</keyword>
<accession>A0ABP6RME7</accession>
<evidence type="ECO:0000256" key="4">
    <source>
        <dbReference type="ARBA" id="ARBA00023186"/>
    </source>
</evidence>
<keyword evidence="3" id="KW-0963">Cytoplasm</keyword>
<evidence type="ECO:0000256" key="2">
    <source>
        <dbReference type="ARBA" id="ARBA00006411"/>
    </source>
</evidence>
<comment type="caution">
    <text evidence="5">The sequence shown here is derived from an EMBL/GenBank/DDBJ whole genome shotgun (WGS) entry which is preliminary data.</text>
</comment>
<dbReference type="InterPro" id="IPR025734">
    <property type="entry name" value="EspG"/>
</dbReference>
<protein>
    <submittedName>
        <fullName evidence="5">ESX secretion-associated protein EspG</fullName>
    </submittedName>
</protein>
<gene>
    <name evidence="5" type="ORF">GCM10020366_16120</name>
</gene>
<sequence>MTVRPGADGEQIVLSALEFDVACESEGLTARRHAVLTVPSPGATHTERARLVAQVWADLRARRLAEPGTDRLDEDFADLLVLLDRPQLSVDLRIWAPDRSIRALGSANGGAGLVTVVDGDVVEFTPVRGSSLPEAVVSVAGDGPPGGGRPVSVPNDVLLDASARAGQDLRVFEDELRGRGVVADDAAVLARMADGMGMRGQFGVEHVRSRSAAPRRADRVVGFHDTPDGRYLHSVRASGDGRLWSTVAPCDNQRLAEYVRELVAETVED</sequence>
<dbReference type="EMBL" id="BAAAYK010000038">
    <property type="protein sequence ID" value="GAA3355548.1"/>
    <property type="molecule type" value="Genomic_DNA"/>
</dbReference>
<evidence type="ECO:0000313" key="5">
    <source>
        <dbReference type="EMBL" id="GAA3355548.1"/>
    </source>
</evidence>
<evidence type="ECO:0000256" key="1">
    <source>
        <dbReference type="ARBA" id="ARBA00004496"/>
    </source>
</evidence>
<reference evidence="6" key="1">
    <citation type="journal article" date="2019" name="Int. J. Syst. Evol. Microbiol.">
        <title>The Global Catalogue of Microorganisms (GCM) 10K type strain sequencing project: providing services to taxonomists for standard genome sequencing and annotation.</title>
        <authorList>
            <consortium name="The Broad Institute Genomics Platform"/>
            <consortium name="The Broad Institute Genome Sequencing Center for Infectious Disease"/>
            <person name="Wu L."/>
            <person name="Ma J."/>
        </authorList>
    </citation>
    <scope>NUCLEOTIDE SEQUENCE [LARGE SCALE GENOMIC DNA]</scope>
    <source>
        <strain evidence="6">JCM 9687</strain>
    </source>
</reference>
<keyword evidence="6" id="KW-1185">Reference proteome</keyword>
<organism evidence="5 6">
    <name type="scientific">Saccharopolyspora gregorii</name>
    <dbReference type="NCBI Taxonomy" id="33914"/>
    <lineage>
        <taxon>Bacteria</taxon>
        <taxon>Bacillati</taxon>
        <taxon>Actinomycetota</taxon>
        <taxon>Actinomycetes</taxon>
        <taxon>Pseudonocardiales</taxon>
        <taxon>Pseudonocardiaceae</taxon>
        <taxon>Saccharopolyspora</taxon>
    </lineage>
</organism>
<evidence type="ECO:0000313" key="6">
    <source>
        <dbReference type="Proteomes" id="UP001500483"/>
    </source>
</evidence>
<dbReference type="Proteomes" id="UP001500483">
    <property type="component" value="Unassembled WGS sequence"/>
</dbReference>
<dbReference type="Pfam" id="PF14011">
    <property type="entry name" value="ESX-1_EspG"/>
    <property type="match status" value="1"/>
</dbReference>
<name>A0ABP6RME7_9PSEU</name>
<evidence type="ECO:0000256" key="3">
    <source>
        <dbReference type="ARBA" id="ARBA00022490"/>
    </source>
</evidence>